<comment type="caution">
    <text evidence="2">The sequence shown here is derived from an EMBL/GenBank/DDBJ whole genome shotgun (WGS) entry which is preliminary data.</text>
</comment>
<proteinExistence type="predicted"/>
<organism evidence="2 3">
    <name type="scientific">Tanticharoenia sakaeratensis NBRC 103193</name>
    <dbReference type="NCBI Taxonomy" id="1231623"/>
    <lineage>
        <taxon>Bacteria</taxon>
        <taxon>Pseudomonadati</taxon>
        <taxon>Pseudomonadota</taxon>
        <taxon>Alphaproteobacteria</taxon>
        <taxon>Acetobacterales</taxon>
        <taxon>Acetobacteraceae</taxon>
        <taxon>Tanticharoenia</taxon>
    </lineage>
</organism>
<sequence length="90" mass="9977">MSEQLSGSSRTPVKIGVEELRGNLAAYLRQARLGSTFLIMSHNEIVAELRPPAPSYHDRRRPGALRGRIKLSTDFGPTPQDVFDSRDGDL</sequence>
<keyword evidence="3" id="KW-1185">Reference proteome</keyword>
<feature type="region of interest" description="Disordered" evidence="1">
    <location>
        <begin position="52"/>
        <end position="90"/>
    </location>
</feature>
<dbReference type="RefSeq" id="WP_048850106.1">
    <property type="nucleotide sequence ID" value="NZ_BALE01000039.1"/>
</dbReference>
<evidence type="ECO:0000313" key="3">
    <source>
        <dbReference type="Proteomes" id="UP000032679"/>
    </source>
</evidence>
<evidence type="ECO:0000313" key="2">
    <source>
        <dbReference type="EMBL" id="GAN55173.1"/>
    </source>
</evidence>
<accession>A0A0D6MPF0</accession>
<protein>
    <recommendedName>
        <fullName evidence="4">Prevent-host-death protein</fullName>
    </recommendedName>
</protein>
<dbReference type="AlphaFoldDB" id="A0A0D6MPF0"/>
<name>A0A0D6MPF0_9PROT</name>
<evidence type="ECO:0008006" key="4">
    <source>
        <dbReference type="Google" id="ProtNLM"/>
    </source>
</evidence>
<gene>
    <name evidence="2" type="ORF">Tasa_039_017</name>
</gene>
<feature type="compositionally biased region" description="Basic residues" evidence="1">
    <location>
        <begin position="58"/>
        <end position="69"/>
    </location>
</feature>
<reference evidence="2 3" key="1">
    <citation type="submission" date="2012-10" db="EMBL/GenBank/DDBJ databases">
        <title>Genome sequencing of Tanticharoenia sakaeratensis NBRC 103193.</title>
        <authorList>
            <person name="Azuma Y."/>
            <person name="Hadano H."/>
            <person name="Hirakawa H."/>
            <person name="Matsushita K."/>
        </authorList>
    </citation>
    <scope>NUCLEOTIDE SEQUENCE [LARGE SCALE GENOMIC DNA]</scope>
    <source>
        <strain evidence="2 3">NBRC 103193</strain>
    </source>
</reference>
<dbReference type="Proteomes" id="UP000032679">
    <property type="component" value="Unassembled WGS sequence"/>
</dbReference>
<dbReference type="EMBL" id="BALE01000039">
    <property type="protein sequence ID" value="GAN55173.1"/>
    <property type="molecule type" value="Genomic_DNA"/>
</dbReference>
<dbReference type="OrthoDB" id="7473440at2"/>
<evidence type="ECO:0000256" key="1">
    <source>
        <dbReference type="SAM" id="MobiDB-lite"/>
    </source>
</evidence>